<dbReference type="Gene3D" id="3.30.2180.10">
    <property type="entry name" value="ATP12-like"/>
    <property type="match status" value="1"/>
</dbReference>
<comment type="caution">
    <text evidence="4">The sequence shown here is derived from an EMBL/GenBank/DDBJ whole genome shotgun (WGS) entry which is preliminary data.</text>
</comment>
<dbReference type="InterPro" id="IPR042272">
    <property type="entry name" value="ATP12_ATP_synth-F1-assembly_N"/>
</dbReference>
<evidence type="ECO:0000256" key="2">
    <source>
        <dbReference type="ARBA" id="ARBA00022946"/>
    </source>
</evidence>
<keyword evidence="2" id="KW-0809">Transit peptide</keyword>
<evidence type="ECO:0000256" key="1">
    <source>
        <dbReference type="ARBA" id="ARBA00008231"/>
    </source>
</evidence>
<sequence>MRDLLWFDPDAEAPAFEPDPVKRARTAMNTELPRRFWKDVAVEGLGADAFRILLDGRPVKTPAKRDLVLPRHDLAEAVAAEWRAQTTHLAPSTMPHTRLANAVIDGVADRAAEVAADALRYAGSDLLCYRATSPVRLIDRQAAAWDPLLDWADETWGARLLVGEGVMHVAQDSDAIDALGAGVRALDPWRLAGLHAMTTLSGSLVIALAVVAGRLDRDAAWAAAHVDEHWSAELWGRDDEAEARLARRRRDFDVAAAFAGR</sequence>
<dbReference type="PANTHER" id="PTHR21013:SF10">
    <property type="entry name" value="ATP SYNTHASE MITOCHONDRIAL F1 COMPLEX ASSEMBLY FACTOR 2"/>
    <property type="match status" value="1"/>
</dbReference>
<dbReference type="OrthoDB" id="9797825at2"/>
<gene>
    <name evidence="4" type="ORF">EYW49_18870</name>
</gene>
<dbReference type="SUPFAM" id="SSF160909">
    <property type="entry name" value="ATP12-like"/>
    <property type="match status" value="1"/>
</dbReference>
<dbReference type="Proteomes" id="UP000292781">
    <property type="component" value="Unassembled WGS sequence"/>
</dbReference>
<name>A0A4Q9VGT8_9HYPH</name>
<dbReference type="AlphaFoldDB" id="A0A4Q9VGT8"/>
<reference evidence="4 5" key="1">
    <citation type="submission" date="2019-02" db="EMBL/GenBank/DDBJ databases">
        <title>Siculibacillus lacustris gen. nov., sp. nov., a new rosette-forming bacterium isolated from a freshwater crater lake (Lake St. Ana, Romania).</title>
        <authorList>
            <person name="Felfoldi T."/>
            <person name="Marton Z."/>
            <person name="Szabo A."/>
            <person name="Mentes A."/>
            <person name="Boka K."/>
            <person name="Marialigeti K."/>
            <person name="Mathe I."/>
            <person name="Koncz M."/>
            <person name="Schumann P."/>
            <person name="Toth E."/>
        </authorList>
    </citation>
    <scope>NUCLEOTIDE SEQUENCE [LARGE SCALE GENOMIC DNA]</scope>
    <source>
        <strain evidence="4 5">SA-279</strain>
    </source>
</reference>
<evidence type="ECO:0000313" key="5">
    <source>
        <dbReference type="Proteomes" id="UP000292781"/>
    </source>
</evidence>
<organism evidence="4 5">
    <name type="scientific">Siculibacillus lacustris</name>
    <dbReference type="NCBI Taxonomy" id="1549641"/>
    <lineage>
        <taxon>Bacteria</taxon>
        <taxon>Pseudomonadati</taxon>
        <taxon>Pseudomonadota</taxon>
        <taxon>Alphaproteobacteria</taxon>
        <taxon>Hyphomicrobiales</taxon>
        <taxon>Ancalomicrobiaceae</taxon>
        <taxon>Siculibacillus</taxon>
    </lineage>
</organism>
<evidence type="ECO:0000313" key="4">
    <source>
        <dbReference type="EMBL" id="TBW34062.1"/>
    </source>
</evidence>
<dbReference type="Pfam" id="PF07542">
    <property type="entry name" value="ATP12"/>
    <property type="match status" value="1"/>
</dbReference>
<proteinExistence type="inferred from homology"/>
<keyword evidence="5" id="KW-1185">Reference proteome</keyword>
<protein>
    <submittedName>
        <fullName evidence="4">ATPase</fullName>
    </submittedName>
</protein>
<dbReference type="GO" id="GO:0043461">
    <property type="term" value="P:proton-transporting ATP synthase complex assembly"/>
    <property type="evidence" value="ECO:0007669"/>
    <property type="project" value="InterPro"/>
</dbReference>
<evidence type="ECO:0000256" key="3">
    <source>
        <dbReference type="ARBA" id="ARBA00023186"/>
    </source>
</evidence>
<dbReference type="PANTHER" id="PTHR21013">
    <property type="entry name" value="ATP SYNTHASE MITOCHONDRIAL F1 COMPLEX ASSEMBLY FACTOR 2/ATP12 PROTEIN, MITOCHONDRIAL PRECURSOR"/>
    <property type="match status" value="1"/>
</dbReference>
<comment type="similarity">
    <text evidence="1">Belongs to the ATP12 family.</text>
</comment>
<accession>A0A4Q9VGT8</accession>
<keyword evidence="3" id="KW-0143">Chaperone</keyword>
<dbReference type="Gene3D" id="1.10.3580.10">
    <property type="entry name" value="ATP12 ATPase"/>
    <property type="match status" value="1"/>
</dbReference>
<dbReference type="InterPro" id="IPR023335">
    <property type="entry name" value="ATP12_ortho_dom_sf"/>
</dbReference>
<dbReference type="RefSeq" id="WP_131311186.1">
    <property type="nucleotide sequence ID" value="NZ_SJFN01000036.1"/>
</dbReference>
<dbReference type="InterPro" id="IPR011419">
    <property type="entry name" value="ATP12_ATP_synth-F1-assembly"/>
</dbReference>
<dbReference type="EMBL" id="SJFN01000036">
    <property type="protein sequence ID" value="TBW34062.1"/>
    <property type="molecule type" value="Genomic_DNA"/>
</dbReference>